<reference evidence="6 7" key="1">
    <citation type="submission" date="2023-08" db="EMBL/GenBank/DDBJ databases">
        <title>Black Yeasts Isolated from many extreme environments.</title>
        <authorList>
            <person name="Coleine C."/>
            <person name="Stajich J.E."/>
            <person name="Selbmann L."/>
        </authorList>
    </citation>
    <scope>NUCLEOTIDE SEQUENCE [LARGE SCALE GENOMIC DNA]</scope>
    <source>
        <strain evidence="6 7">CCFEE 5885</strain>
    </source>
</reference>
<proteinExistence type="predicted"/>
<keyword evidence="7" id="KW-1185">Reference proteome</keyword>
<feature type="compositionally biased region" description="Polar residues" evidence="4">
    <location>
        <begin position="167"/>
        <end position="182"/>
    </location>
</feature>
<dbReference type="SUPFAM" id="SSF50978">
    <property type="entry name" value="WD40 repeat-like"/>
    <property type="match status" value="1"/>
</dbReference>
<evidence type="ECO:0000256" key="1">
    <source>
        <dbReference type="ARBA" id="ARBA00022448"/>
    </source>
</evidence>
<feature type="region of interest" description="Disordered" evidence="4">
    <location>
        <begin position="1376"/>
        <end position="1414"/>
    </location>
</feature>
<keyword evidence="1" id="KW-0813">Transport</keyword>
<keyword evidence="2" id="KW-0653">Protein transport</keyword>
<feature type="region of interest" description="Disordered" evidence="4">
    <location>
        <begin position="356"/>
        <end position="376"/>
    </location>
</feature>
<feature type="compositionally biased region" description="Low complexity" evidence="4">
    <location>
        <begin position="1395"/>
        <end position="1408"/>
    </location>
</feature>
<dbReference type="PANTHER" id="PTHR12616:SF1">
    <property type="entry name" value="VACUOLAR PROTEIN SORTING-ASSOCIATED PROTEIN 41 HOMOLOG"/>
    <property type="match status" value="1"/>
</dbReference>
<comment type="caution">
    <text evidence="6">The sequence shown here is derived from an EMBL/GenBank/DDBJ whole genome shotgun (WGS) entry which is preliminary data.</text>
</comment>
<dbReference type="InterPro" id="IPR000547">
    <property type="entry name" value="Clathrin_H-chain/VPS_repeat"/>
</dbReference>
<organism evidence="6 7">
    <name type="scientific">Lithohypha guttulata</name>
    <dbReference type="NCBI Taxonomy" id="1690604"/>
    <lineage>
        <taxon>Eukaryota</taxon>
        <taxon>Fungi</taxon>
        <taxon>Dikarya</taxon>
        <taxon>Ascomycota</taxon>
        <taxon>Pezizomycotina</taxon>
        <taxon>Eurotiomycetes</taxon>
        <taxon>Chaetothyriomycetidae</taxon>
        <taxon>Chaetothyriales</taxon>
        <taxon>Trichomeriaceae</taxon>
        <taxon>Lithohypha</taxon>
    </lineage>
</organism>
<feature type="domain" description="Vps41 beta-propeller" evidence="5">
    <location>
        <begin position="387"/>
        <end position="511"/>
    </location>
</feature>
<protein>
    <submittedName>
        <fullName evidence="6">Vacuolar protein sorting-associated protein 41</fullName>
    </submittedName>
</protein>
<feature type="region of interest" description="Disordered" evidence="4">
    <location>
        <begin position="1"/>
        <end position="77"/>
    </location>
</feature>
<dbReference type="Gene3D" id="1.25.40.10">
    <property type="entry name" value="Tetratricopeptide repeat domain"/>
    <property type="match status" value="1"/>
</dbReference>
<accession>A0ABR0KKI9</accession>
<dbReference type="Pfam" id="PF23556">
    <property type="entry name" value="TPR_Vps41"/>
    <property type="match status" value="1"/>
</dbReference>
<name>A0ABR0KKI9_9EURO</name>
<dbReference type="InterPro" id="IPR036322">
    <property type="entry name" value="WD40_repeat_dom_sf"/>
</dbReference>
<dbReference type="InterPro" id="IPR015943">
    <property type="entry name" value="WD40/YVTN_repeat-like_dom_sf"/>
</dbReference>
<dbReference type="InterPro" id="IPR011990">
    <property type="entry name" value="TPR-like_helical_dom_sf"/>
</dbReference>
<feature type="compositionally biased region" description="Pro residues" evidence="4">
    <location>
        <begin position="31"/>
        <end position="40"/>
    </location>
</feature>
<dbReference type="PROSITE" id="PS50236">
    <property type="entry name" value="CHCR"/>
    <property type="match status" value="1"/>
</dbReference>
<feature type="domain" description="Vps41 beta-propeller" evidence="5">
    <location>
        <begin position="186"/>
        <end position="316"/>
    </location>
</feature>
<feature type="region of interest" description="Disordered" evidence="4">
    <location>
        <begin position="1428"/>
        <end position="1475"/>
    </location>
</feature>
<evidence type="ECO:0000256" key="4">
    <source>
        <dbReference type="SAM" id="MobiDB-lite"/>
    </source>
</evidence>
<feature type="compositionally biased region" description="Low complexity" evidence="4">
    <location>
        <begin position="1459"/>
        <end position="1468"/>
    </location>
</feature>
<evidence type="ECO:0000313" key="6">
    <source>
        <dbReference type="EMBL" id="KAK5099024.1"/>
    </source>
</evidence>
<dbReference type="InterPro" id="IPR057780">
    <property type="entry name" value="Beta-prop_Vps41"/>
</dbReference>
<sequence>MAVGDGSSEPDEDAASTAQVVEPSPEGTRPTTPPHPPHIPHAPHSDHEDDNYKARNDEGSDEEDEDEEEEEPRLKYAPLTKNLGGVYRNGDATSSFFVAGDKLIVGTHNGKIHVYSMPMLQNIKSYGAHTASVSSVSISPFPTPLHLPTKLDATQRLAAESAGSPDNARNSPRQSSLNRSPSNDIYIATSSIDGHVCVQSLVDPKDVQLRNFGRPVQAVALSPDFKSDKSYLSGGQAGSLILTVGGQSGKSANATTTGTAASASGWLGSIGLGGHTGTDKVLHSGEGNISTIKWSLSGKYVLWVNEQGIKIARSHLKLDNAETGLEWKRISHVSRPNRSGWEELAAVQKARAEWVDRSSLDSDQDPALHRPSSNGAIQASDTVGIEEVVVGWGDVTWIIRVHPGDGGSMAKSAAPAGRAEVISVIRHPDCMIAGVSLYTPTLMLILAYMERKSTSSRESNDSTPRSRSKRHNALKPELRLIDINSHEEIETDSLPVSRFESLASSDYHLGVLYPIKIPAQLAQKGYLGQVGTGMAAVGSGLVTGTEVVAQGMWDATMYGPRMLGANRLFTSDTGSIRAGADRSPGPAPKTSNYLTGWIPGLGSSVFGNENEELKAVATTQGMKIFLMSPYDCIVAVKRNLTDRVQWFEKQEQYQKAWELLDEHPEAAGSTTEPSEASNPPTPSKTSSMAQSTSDSVASPSRQAQKPTLAEFFADSASMAGSTQVAEKERYSTAEKEKRRIGELWLQQLTKAAKWSEAGEVASKVLNTTTRWEHWAWMFIRNKKFDEISPYVPAMELTPPLSPSIFEVVLGHYVLADRKKFQELIDVWPSDLFEISSITTTILEQLSSGDVQKDSDDWRRLQECLAKLYLADGHYREALRCYVRLQDAETAMSLVKDHHLVEAIGDDIPGFVLLRIGKQQIKTSSREDLEEAASEPIKLLVDEAGLGVVAPDEVVEQLDKPDLRIFLFFYFKHLWQGTGHGTAKSTNQQRHRFSIAKLAADEGKLLVDRYPELAVELFADYDRDLLMDFLQTSTLYDFSTALRVCEKRRYVEEEVYLLSKTGSLKKALFLIIDELQDVSKAISFAKEQDDRGLWDDLLDYSMSRPRFIAGLLAQVGTAVDPITLVKRIPSGIEIEGLKDGLKKMLREYDLQDSISSGAAKILSSEVAVNMDILRRGRRRGIKFDVPVAPRKVVKNDSQLETTIMPEDADPGPKPGHCARCDIAFTGEESKMLVGFACGHVYHVDCLFKEENKAPLPSEEQEEDDDSGYGFTRSIATKVTNARLLRDRIKLAGRCKYAPFHDNISDHLDLRPPGRTLLEIYELHRAVYLGAVIVRRTATNSTVIRRDPREDDEENDQDRQIHVLEVKHFYDRLYSNVGLPEPTPLGPDALTSPPPNSTTDSSPAPSAPWTPFLPNYTDAAEDITRPSLAELPITDHDGPQKKRKRPSTVPSATVTSRKHSTSSSSNPSSRKTSRQKVSLLVTQTMSSSAEFDTVAWAACDKIGAPSIDSTRYPYYNILLQLPESSQFRANGSCKGFTPQTAAQLTRYFFFDIAGPPALARLLEFTEQYSPEGRMDVAASERAPAVAADTQLPTNVRCF</sequence>
<dbReference type="Proteomes" id="UP001345013">
    <property type="component" value="Unassembled WGS sequence"/>
</dbReference>
<gene>
    <name evidence="6" type="primary">VPS41</name>
    <name evidence="6" type="ORF">LTR24_001652</name>
</gene>
<dbReference type="PANTHER" id="PTHR12616">
    <property type="entry name" value="VACUOLAR PROTEIN SORTING VPS41"/>
    <property type="match status" value="1"/>
</dbReference>
<dbReference type="EMBL" id="JAVRRG010000012">
    <property type="protein sequence ID" value="KAK5099024.1"/>
    <property type="molecule type" value="Genomic_DNA"/>
</dbReference>
<dbReference type="Gene3D" id="2.130.10.10">
    <property type="entry name" value="YVTN repeat-like/Quinoprotein amine dehydrogenase"/>
    <property type="match status" value="1"/>
</dbReference>
<dbReference type="Pfam" id="PF23411">
    <property type="entry name" value="Beta-prop_Vps41"/>
    <property type="match status" value="2"/>
</dbReference>
<feature type="region of interest" description="Disordered" evidence="4">
    <location>
        <begin position="664"/>
        <end position="704"/>
    </location>
</feature>
<evidence type="ECO:0000256" key="3">
    <source>
        <dbReference type="PROSITE-ProRule" id="PRU01006"/>
    </source>
</evidence>
<feature type="compositionally biased region" description="Polar residues" evidence="4">
    <location>
        <begin position="668"/>
        <end position="704"/>
    </location>
</feature>
<evidence type="ECO:0000313" key="7">
    <source>
        <dbReference type="Proteomes" id="UP001345013"/>
    </source>
</evidence>
<feature type="compositionally biased region" description="Basic and acidic residues" evidence="4">
    <location>
        <begin position="43"/>
        <end position="58"/>
    </location>
</feature>
<feature type="region of interest" description="Disordered" evidence="4">
    <location>
        <begin position="157"/>
        <end position="182"/>
    </location>
</feature>
<evidence type="ECO:0000259" key="5">
    <source>
        <dbReference type="Pfam" id="PF23411"/>
    </source>
</evidence>
<evidence type="ECO:0000256" key="2">
    <source>
        <dbReference type="ARBA" id="ARBA00022927"/>
    </source>
</evidence>
<feature type="repeat" description="CHCR" evidence="3">
    <location>
        <begin position="938"/>
        <end position="1109"/>
    </location>
</feature>
<dbReference type="InterPro" id="IPR045111">
    <property type="entry name" value="Vps41/Vps8"/>
</dbReference>
<feature type="compositionally biased region" description="Acidic residues" evidence="4">
    <location>
        <begin position="59"/>
        <end position="71"/>
    </location>
</feature>
<dbReference type="SMART" id="SM00299">
    <property type="entry name" value="CLH"/>
    <property type="match status" value="1"/>
</dbReference>